<dbReference type="EMBL" id="LXPE01000005">
    <property type="protein sequence ID" value="OBA28012.1"/>
    <property type="molecule type" value="Genomic_DNA"/>
</dbReference>
<protein>
    <submittedName>
        <fullName evidence="2">Uncharacterized protein</fullName>
    </submittedName>
</protein>
<keyword evidence="3" id="KW-1185">Reference proteome</keyword>
<comment type="caution">
    <text evidence="2">The sequence shown here is derived from an EMBL/GenBank/DDBJ whole genome shotgun (WGS) entry which is preliminary data.</text>
</comment>
<dbReference type="Proteomes" id="UP000092321">
    <property type="component" value="Unassembled WGS sequence"/>
</dbReference>
<dbReference type="AlphaFoldDB" id="A0A1B7TGZ6"/>
<reference evidence="3" key="1">
    <citation type="journal article" date="2016" name="Proc. Natl. Acad. Sci. U.S.A.">
        <title>Comparative genomics of biotechnologically important yeasts.</title>
        <authorList>
            <person name="Riley R."/>
            <person name="Haridas S."/>
            <person name="Wolfe K.H."/>
            <person name="Lopes M.R."/>
            <person name="Hittinger C.T."/>
            <person name="Goeker M."/>
            <person name="Salamov A.A."/>
            <person name="Wisecaver J.H."/>
            <person name="Long T.M."/>
            <person name="Calvey C.H."/>
            <person name="Aerts A.L."/>
            <person name="Barry K.W."/>
            <person name="Choi C."/>
            <person name="Clum A."/>
            <person name="Coughlan A.Y."/>
            <person name="Deshpande S."/>
            <person name="Douglass A.P."/>
            <person name="Hanson S.J."/>
            <person name="Klenk H.-P."/>
            <person name="LaButti K.M."/>
            <person name="Lapidus A."/>
            <person name="Lindquist E.A."/>
            <person name="Lipzen A.M."/>
            <person name="Meier-Kolthoff J.P."/>
            <person name="Ohm R.A."/>
            <person name="Otillar R.P."/>
            <person name="Pangilinan J.L."/>
            <person name="Peng Y."/>
            <person name="Rokas A."/>
            <person name="Rosa C.A."/>
            <person name="Scheuner C."/>
            <person name="Sibirny A.A."/>
            <person name="Slot J.C."/>
            <person name="Stielow J.B."/>
            <person name="Sun H."/>
            <person name="Kurtzman C.P."/>
            <person name="Blackwell M."/>
            <person name="Grigoriev I.V."/>
            <person name="Jeffries T.W."/>
        </authorList>
    </citation>
    <scope>NUCLEOTIDE SEQUENCE [LARGE SCALE GENOMIC DNA]</scope>
    <source>
        <strain evidence="3">NRRL Y-1626</strain>
    </source>
</reference>
<sequence>MQFNSLLTIVFLLPLINTVFGQYYNSTNSDNEETTTITSKITMYVTMGTETYTYLRTPLVPTYTANSTTDSGSSNGTIYSTGGITSLVSSYIPTTTLNGYTNSSSF</sequence>
<keyword evidence="1" id="KW-0732">Signal</keyword>
<name>A0A1B7TGZ6_9ASCO</name>
<organism evidence="2 3">
    <name type="scientific">Hanseniaspora valbyensis NRRL Y-1626</name>
    <dbReference type="NCBI Taxonomy" id="766949"/>
    <lineage>
        <taxon>Eukaryota</taxon>
        <taxon>Fungi</taxon>
        <taxon>Dikarya</taxon>
        <taxon>Ascomycota</taxon>
        <taxon>Saccharomycotina</taxon>
        <taxon>Saccharomycetes</taxon>
        <taxon>Saccharomycodales</taxon>
        <taxon>Saccharomycodaceae</taxon>
        <taxon>Hanseniaspora</taxon>
    </lineage>
</organism>
<feature type="signal peptide" evidence="1">
    <location>
        <begin position="1"/>
        <end position="21"/>
    </location>
</feature>
<evidence type="ECO:0000313" key="3">
    <source>
        <dbReference type="Proteomes" id="UP000092321"/>
    </source>
</evidence>
<proteinExistence type="predicted"/>
<evidence type="ECO:0000256" key="1">
    <source>
        <dbReference type="SAM" id="SignalP"/>
    </source>
</evidence>
<evidence type="ECO:0000313" key="2">
    <source>
        <dbReference type="EMBL" id="OBA28012.1"/>
    </source>
</evidence>
<gene>
    <name evidence="2" type="ORF">HANVADRAFT_47589</name>
</gene>
<feature type="chain" id="PRO_5008598760" evidence="1">
    <location>
        <begin position="22"/>
        <end position="106"/>
    </location>
</feature>
<accession>A0A1B7TGZ6</accession>